<name>A0A4Z0P1M9_9BACT</name>
<keyword evidence="3" id="KW-1185">Reference proteome</keyword>
<keyword evidence="1" id="KW-1133">Transmembrane helix</keyword>
<organism evidence="2 3">
    <name type="scientific">Hymenobacter fodinae</name>
    <dbReference type="NCBI Taxonomy" id="2510796"/>
    <lineage>
        <taxon>Bacteria</taxon>
        <taxon>Pseudomonadati</taxon>
        <taxon>Bacteroidota</taxon>
        <taxon>Cytophagia</taxon>
        <taxon>Cytophagales</taxon>
        <taxon>Hymenobacteraceae</taxon>
        <taxon>Hymenobacter</taxon>
    </lineage>
</organism>
<evidence type="ECO:0008006" key="4">
    <source>
        <dbReference type="Google" id="ProtNLM"/>
    </source>
</evidence>
<accession>A0A4Z0P1M9</accession>
<feature type="transmembrane region" description="Helical" evidence="1">
    <location>
        <begin position="135"/>
        <end position="154"/>
    </location>
</feature>
<feature type="transmembrane region" description="Helical" evidence="1">
    <location>
        <begin position="44"/>
        <end position="69"/>
    </location>
</feature>
<sequence length="211" mass="23715">MSPDWKLLQAAWQQGAPPASTRALQANELRTLVAARYRREQRRVGNYVVGSVCWQAMVYAALSYLALRYRTDPSTLAYCGLGGLLYLPFTVVFVRQLRGYTRRYRADDVSSAAVQAHLGEQYEALRQFFRFKQRFDLLATPVTALVMVGLFIRLRWVPAFTTSPTPSLLLGGLIVGIFALALRWENQHQFAGPLQRLSALRQDLDASGTTG</sequence>
<proteinExistence type="predicted"/>
<feature type="transmembrane region" description="Helical" evidence="1">
    <location>
        <begin position="75"/>
        <end position="94"/>
    </location>
</feature>
<evidence type="ECO:0000313" key="3">
    <source>
        <dbReference type="Proteomes" id="UP000298337"/>
    </source>
</evidence>
<dbReference type="OrthoDB" id="876192at2"/>
<evidence type="ECO:0000313" key="2">
    <source>
        <dbReference type="EMBL" id="TGE03834.1"/>
    </source>
</evidence>
<dbReference type="EMBL" id="SRLA01000007">
    <property type="protein sequence ID" value="TGE03834.1"/>
    <property type="molecule type" value="Genomic_DNA"/>
</dbReference>
<dbReference type="Proteomes" id="UP000298337">
    <property type="component" value="Unassembled WGS sequence"/>
</dbReference>
<evidence type="ECO:0000256" key="1">
    <source>
        <dbReference type="SAM" id="Phobius"/>
    </source>
</evidence>
<feature type="transmembrane region" description="Helical" evidence="1">
    <location>
        <begin position="166"/>
        <end position="184"/>
    </location>
</feature>
<dbReference type="RefSeq" id="WP_135436935.1">
    <property type="nucleotide sequence ID" value="NZ_SRLA01000007.1"/>
</dbReference>
<dbReference type="AlphaFoldDB" id="A0A4Z0P1M9"/>
<keyword evidence="1" id="KW-0472">Membrane</keyword>
<keyword evidence="1" id="KW-0812">Transmembrane</keyword>
<gene>
    <name evidence="2" type="ORF">EU556_24820</name>
</gene>
<protein>
    <recommendedName>
        <fullName evidence="4">DUF2270 domain-containing protein</fullName>
    </recommendedName>
</protein>
<reference evidence="2 3" key="1">
    <citation type="submission" date="2019-04" db="EMBL/GenBank/DDBJ databases">
        <authorList>
            <person name="Feng G."/>
            <person name="Zhang J."/>
            <person name="Zhu H."/>
        </authorList>
    </citation>
    <scope>NUCLEOTIDE SEQUENCE [LARGE SCALE GENOMIC DNA]</scope>
    <source>
        <strain evidence="2 3">92R-1</strain>
    </source>
</reference>
<comment type="caution">
    <text evidence="2">The sequence shown here is derived from an EMBL/GenBank/DDBJ whole genome shotgun (WGS) entry which is preliminary data.</text>
</comment>